<comment type="caution">
    <text evidence="1">The sequence shown here is derived from an EMBL/GenBank/DDBJ whole genome shotgun (WGS) entry which is preliminary data.</text>
</comment>
<accession>A0A0F9I192</accession>
<reference evidence="1" key="1">
    <citation type="journal article" date="2015" name="Nature">
        <title>Complex archaea that bridge the gap between prokaryotes and eukaryotes.</title>
        <authorList>
            <person name="Spang A."/>
            <person name="Saw J.H."/>
            <person name="Jorgensen S.L."/>
            <person name="Zaremba-Niedzwiedzka K."/>
            <person name="Martijn J."/>
            <person name="Lind A.E."/>
            <person name="van Eijk R."/>
            <person name="Schleper C."/>
            <person name="Guy L."/>
            <person name="Ettema T.J."/>
        </authorList>
    </citation>
    <scope>NUCLEOTIDE SEQUENCE</scope>
</reference>
<protein>
    <submittedName>
        <fullName evidence="1">Uncharacterized protein</fullName>
    </submittedName>
</protein>
<name>A0A0F9I192_9ZZZZ</name>
<organism evidence="1">
    <name type="scientific">marine sediment metagenome</name>
    <dbReference type="NCBI Taxonomy" id="412755"/>
    <lineage>
        <taxon>unclassified sequences</taxon>
        <taxon>metagenomes</taxon>
        <taxon>ecological metagenomes</taxon>
    </lineage>
</organism>
<proteinExistence type="predicted"/>
<sequence length="181" mass="21042">MLGFDDTIYYNPRKNYTVNINFDDIFHANTFFGELAYQTQRQLSQLKSSKIILLTRRPSRQKQLILHLLKLKGYNISKSYFINFHDYENIIDEATFLINYWTQKAQLINQLKLSGKYSSITVIDNDSVICSMLSQLDHDIIQAKFFVLDIGLQILFTPLNSSVYNNLSIDLNSNIKIKGDV</sequence>
<dbReference type="AlphaFoldDB" id="A0A0F9I192"/>
<dbReference type="EMBL" id="LAZR01020791">
    <property type="protein sequence ID" value="KKL87610.1"/>
    <property type="molecule type" value="Genomic_DNA"/>
</dbReference>
<gene>
    <name evidence="1" type="ORF">LCGC14_1932990</name>
</gene>
<evidence type="ECO:0000313" key="1">
    <source>
        <dbReference type="EMBL" id="KKL87610.1"/>
    </source>
</evidence>